<dbReference type="EMBL" id="VNJI01000075">
    <property type="protein sequence ID" value="TVY00320.1"/>
    <property type="molecule type" value="Genomic_DNA"/>
</dbReference>
<dbReference type="AlphaFoldDB" id="A0A559JKD0"/>
<keyword evidence="4" id="KW-1185">Reference proteome</keyword>
<dbReference type="InterPro" id="IPR016134">
    <property type="entry name" value="Dockerin_dom"/>
</dbReference>
<dbReference type="InterPro" id="IPR008964">
    <property type="entry name" value="Invasin/intimin_cell_adhesion"/>
</dbReference>
<sequence>MRSSMNKKLARLVLASTIVLSTWTSAFMSVAFADSISPLSEANQAAMNGGNTSTSAVTQQSYTYSNGKLTMQARGGKVQSSPTAPATDKGDSVYFLNVPVTGDFMISARISNVGVEPGSSPPAINISQGKAILMVKNGLTNVDNSVLAIYNTANANSLTSATLSGYKRFGSSVGSVAGTASAQSGPIYLKMVRQGNVFKNSYSTDGFTYTAFTANVTDTSNTVTSSTYVGLAVTAATIEFDNIKIANIDSQGNATTVLFDSTAGTGTPSTIPVSSITVNGGNAITTKSGTLQLNAAVAPANATSSSVTWSVYEADGVTATDKATVTSGGLLTALKDGTVTAVAAAKDGSGVKGTATIAISGQTTATLVSSITVSGGSTITTKSGTLQLNAAVAPANATNASVTWSVYEADGVTATDKATITSGGLLTALKDGTVTAVAEAKDGSGVKGTATIAISGQTTATLVSSITVSGGSAITTKSGNLQLNAAVAPANATNASVAWSVYEADGVTATDKATITSGGLLTALKDGTVTAVAAAKDGSGVKGTATIVISGQVVVINVSSITVSGGSAITTKSGTLQLNAAITPANATNSAVTWSVFEADGVTATDKATISGSSLLTAVKDGSVKVVAAAQDGSGVKGTATIALSGQTVIVVPSVTLSGAQQVTSGQTLSLKYGLSHVAESTSPSITAQEIVFQFDASALTFTSAKSLKSGLTIIRTDTTVPGQVRVVAISEGAANAVNGDGDLLQLDWQAKNLSLTKSALVSILSAQLADAQGVVTEAVAASASVDVNPIPGDVNGNGAVNIGDLGVVAAAYGLTSSSSDWDSHKQADVNKDGKVDVIDLAFVANLIP</sequence>
<keyword evidence="1" id="KW-0732">Signal</keyword>
<dbReference type="InterPro" id="IPR003343">
    <property type="entry name" value="Big_2"/>
</dbReference>
<name>A0A559JKD0_9BACL</name>
<dbReference type="GO" id="GO:0004553">
    <property type="term" value="F:hydrolase activity, hydrolyzing O-glycosyl compounds"/>
    <property type="evidence" value="ECO:0007669"/>
    <property type="project" value="InterPro"/>
</dbReference>
<feature type="domain" description="Dockerin" evidence="2">
    <location>
        <begin position="788"/>
        <end position="849"/>
    </location>
</feature>
<evidence type="ECO:0000313" key="4">
    <source>
        <dbReference type="Proteomes" id="UP000317036"/>
    </source>
</evidence>
<dbReference type="SUPFAM" id="SSF49384">
    <property type="entry name" value="Carbohydrate-binding domain"/>
    <property type="match status" value="1"/>
</dbReference>
<dbReference type="RefSeq" id="WP_144854646.1">
    <property type="nucleotide sequence ID" value="NZ_VNJI01000075.1"/>
</dbReference>
<dbReference type="SUPFAM" id="SSF49373">
    <property type="entry name" value="Invasin/intimin cell-adhesion fragments"/>
    <property type="match status" value="3"/>
</dbReference>
<dbReference type="OrthoDB" id="2605460at2"/>
<dbReference type="InterPro" id="IPR002105">
    <property type="entry name" value="Dockerin_1_rpt"/>
</dbReference>
<feature type="signal peptide" evidence="1">
    <location>
        <begin position="1"/>
        <end position="33"/>
    </location>
</feature>
<dbReference type="InterPro" id="IPR036439">
    <property type="entry name" value="Dockerin_dom_sf"/>
</dbReference>
<accession>A0A559JKD0</accession>
<evidence type="ECO:0000259" key="2">
    <source>
        <dbReference type="PROSITE" id="PS51766"/>
    </source>
</evidence>
<dbReference type="Gene3D" id="1.10.1330.10">
    <property type="entry name" value="Dockerin domain"/>
    <property type="match status" value="1"/>
</dbReference>
<dbReference type="PROSITE" id="PS51766">
    <property type="entry name" value="DOCKERIN"/>
    <property type="match status" value="1"/>
</dbReference>
<reference evidence="3 4" key="1">
    <citation type="submission" date="2019-07" db="EMBL/GenBank/DDBJ databases">
        <authorList>
            <person name="Kim J."/>
        </authorList>
    </citation>
    <scope>NUCLEOTIDE SEQUENCE [LARGE SCALE GENOMIC DNA]</scope>
    <source>
        <strain evidence="3 4">JC52</strain>
    </source>
</reference>
<dbReference type="Pfam" id="PF00404">
    <property type="entry name" value="Dockerin_1"/>
    <property type="match status" value="1"/>
</dbReference>
<dbReference type="Gene3D" id="2.60.40.680">
    <property type="match status" value="1"/>
</dbReference>
<dbReference type="GO" id="GO:0030246">
    <property type="term" value="F:carbohydrate binding"/>
    <property type="evidence" value="ECO:0007669"/>
    <property type="project" value="InterPro"/>
</dbReference>
<evidence type="ECO:0000256" key="1">
    <source>
        <dbReference type="SAM" id="SignalP"/>
    </source>
</evidence>
<gene>
    <name evidence="3" type="ORF">FPZ49_33140</name>
</gene>
<protein>
    <recommendedName>
        <fullName evidence="2">Dockerin domain-containing protein</fullName>
    </recommendedName>
</protein>
<dbReference type="InterPro" id="IPR018247">
    <property type="entry name" value="EF_Hand_1_Ca_BS"/>
</dbReference>
<dbReference type="SMART" id="SM00635">
    <property type="entry name" value="BID_2"/>
    <property type="match status" value="4"/>
</dbReference>
<organism evidence="3 4">
    <name type="scientific">Paenibacillus cremeus</name>
    <dbReference type="NCBI Taxonomy" id="2163881"/>
    <lineage>
        <taxon>Bacteria</taxon>
        <taxon>Bacillati</taxon>
        <taxon>Bacillota</taxon>
        <taxon>Bacilli</taxon>
        <taxon>Bacillales</taxon>
        <taxon>Paenibacillaceae</taxon>
        <taxon>Paenibacillus</taxon>
    </lineage>
</organism>
<feature type="chain" id="PRO_5022168284" description="Dockerin domain-containing protein" evidence="1">
    <location>
        <begin position="34"/>
        <end position="849"/>
    </location>
</feature>
<dbReference type="Proteomes" id="UP000317036">
    <property type="component" value="Unassembled WGS sequence"/>
</dbReference>
<dbReference type="CDD" id="cd14254">
    <property type="entry name" value="Dockerin_II"/>
    <property type="match status" value="1"/>
</dbReference>
<dbReference type="SUPFAM" id="SSF63446">
    <property type="entry name" value="Type I dockerin domain"/>
    <property type="match status" value="1"/>
</dbReference>
<dbReference type="InterPro" id="IPR008965">
    <property type="entry name" value="CBM2/CBM3_carb-bd_dom_sf"/>
</dbReference>
<proteinExistence type="predicted"/>
<dbReference type="Gene3D" id="2.60.40.1080">
    <property type="match status" value="4"/>
</dbReference>
<dbReference type="PROSITE" id="PS00018">
    <property type="entry name" value="EF_HAND_1"/>
    <property type="match status" value="2"/>
</dbReference>
<dbReference type="GO" id="GO:0000272">
    <property type="term" value="P:polysaccharide catabolic process"/>
    <property type="evidence" value="ECO:0007669"/>
    <property type="project" value="InterPro"/>
</dbReference>
<dbReference type="Pfam" id="PF02368">
    <property type="entry name" value="Big_2"/>
    <property type="match status" value="4"/>
</dbReference>
<comment type="caution">
    <text evidence="3">The sequence shown here is derived from an EMBL/GenBank/DDBJ whole genome shotgun (WGS) entry which is preliminary data.</text>
</comment>
<evidence type="ECO:0000313" key="3">
    <source>
        <dbReference type="EMBL" id="TVY00320.1"/>
    </source>
</evidence>